<reference evidence="2" key="1">
    <citation type="journal article" date="2021" name="BMC Genomics">
        <title>Chromosome-level genome assembly and manually-curated proteome of model necrotroph Parastagonospora nodorum Sn15 reveals a genome-wide trove of candidate effector homologs, and redundancy of virulence-related functions within an accessory chromosome.</title>
        <authorList>
            <person name="Bertazzoni S."/>
            <person name="Jones D.A.B."/>
            <person name="Phan H.T."/>
            <person name="Tan K.-C."/>
            <person name="Hane J.K."/>
        </authorList>
    </citation>
    <scope>NUCLEOTIDE SEQUENCE [LARGE SCALE GENOMIC DNA]</scope>
    <source>
        <strain evidence="2">SN15 / ATCC MYA-4574 / FGSC 10173)</strain>
    </source>
</reference>
<dbReference type="RefSeq" id="XP_001798298.1">
    <property type="nucleotide sequence ID" value="XM_001798246.1"/>
</dbReference>
<dbReference type="VEuPathDB" id="FungiDB:JI435_428740"/>
<dbReference type="AlphaFoldDB" id="A0A7U2HY60"/>
<keyword evidence="2" id="KW-1185">Reference proteome</keyword>
<evidence type="ECO:0000313" key="2">
    <source>
        <dbReference type="Proteomes" id="UP000663193"/>
    </source>
</evidence>
<accession>A0A7U2HY60</accession>
<dbReference type="KEGG" id="pno:SNOG_07972"/>
<evidence type="ECO:0000313" key="1">
    <source>
        <dbReference type="EMBL" id="QRC92986.1"/>
    </source>
</evidence>
<dbReference type="Proteomes" id="UP000663193">
    <property type="component" value="Chromosome 2"/>
</dbReference>
<name>A0A7U2HY60_PHANO</name>
<organism evidence="1 2">
    <name type="scientific">Phaeosphaeria nodorum (strain SN15 / ATCC MYA-4574 / FGSC 10173)</name>
    <name type="common">Glume blotch fungus</name>
    <name type="synonym">Parastagonospora nodorum</name>
    <dbReference type="NCBI Taxonomy" id="321614"/>
    <lineage>
        <taxon>Eukaryota</taxon>
        <taxon>Fungi</taxon>
        <taxon>Dikarya</taxon>
        <taxon>Ascomycota</taxon>
        <taxon>Pezizomycotina</taxon>
        <taxon>Dothideomycetes</taxon>
        <taxon>Pleosporomycetidae</taxon>
        <taxon>Pleosporales</taxon>
        <taxon>Pleosporineae</taxon>
        <taxon>Phaeosphaeriaceae</taxon>
        <taxon>Parastagonospora</taxon>
    </lineage>
</organism>
<dbReference type="EMBL" id="CP069024">
    <property type="protein sequence ID" value="QRC92986.1"/>
    <property type="molecule type" value="Genomic_DNA"/>
</dbReference>
<protein>
    <submittedName>
        <fullName evidence="1">Uncharacterized protein</fullName>
    </submittedName>
</protein>
<dbReference type="OrthoDB" id="3800141at2759"/>
<proteinExistence type="predicted"/>
<sequence length="129" mass="14205">MPLPMSLDTILEGPKQGNSLELEFIKQLKEGLSFVAEGMQNECYNRSGALSNAIGKLEKERAKGHGHITVDQKAMLTSIIKTNILKCKSSLANNIKPNEKIAAKFVEAVKSARDRNSIALRKAKGRRRA</sequence>
<gene>
    <name evidence="1" type="ORF">JI435_428740</name>
</gene>